<evidence type="ECO:0000259" key="2">
    <source>
        <dbReference type="Pfam" id="PF03372"/>
    </source>
</evidence>
<dbReference type="GO" id="GO:0004767">
    <property type="term" value="F:sphingomyelin phosphodiesterase activity"/>
    <property type="evidence" value="ECO:0007669"/>
    <property type="project" value="InterPro"/>
</dbReference>
<proteinExistence type="predicted"/>
<dbReference type="Gene3D" id="3.60.10.10">
    <property type="entry name" value="Endonuclease/exonuclease/phosphatase"/>
    <property type="match status" value="1"/>
</dbReference>
<dbReference type="InterPro" id="IPR036691">
    <property type="entry name" value="Endo/exonu/phosph_ase_sf"/>
</dbReference>
<dbReference type="PANTHER" id="PTHR16320">
    <property type="entry name" value="SPHINGOMYELINASE FAMILY MEMBER"/>
    <property type="match status" value="1"/>
</dbReference>
<keyword evidence="1" id="KW-0732">Signal</keyword>
<keyword evidence="3" id="KW-0378">Hydrolase</keyword>
<dbReference type="PANTHER" id="PTHR16320:SF23">
    <property type="entry name" value="SPHINGOMYELINASE C 1"/>
    <property type="match status" value="1"/>
</dbReference>
<dbReference type="AlphaFoldDB" id="A0A7X4GEH3"/>
<dbReference type="SUPFAM" id="SSF56219">
    <property type="entry name" value="DNase I-like"/>
    <property type="match status" value="1"/>
</dbReference>
<reference evidence="3 4" key="1">
    <citation type="submission" date="2019-12" db="EMBL/GenBank/DDBJ databases">
        <authorList>
            <person name="Feng G."/>
            <person name="Zhu H."/>
        </authorList>
    </citation>
    <scope>NUCLEOTIDE SEQUENCE [LARGE SCALE GENOMIC DNA]</scope>
    <source>
        <strain evidence="3 4">FGD1</strain>
    </source>
</reference>
<dbReference type="InterPro" id="IPR005135">
    <property type="entry name" value="Endo/exonuclease/phosphatase"/>
</dbReference>
<sequence>MPVSLQGTRVIWRSMVPALAGLTMLPALAGCAGFPASYSSGPGNVPHAAAPVTGDAARGSATLDVLTFNVEGLQWPARSGRAPHLAQIGRVLHDLGARGQAPDVVLFQEVFSAAAIRAVKASGYPYMVGGPGRTFSSVDRAADAHREGRVRPTKGEIGFRFVGSGLVVASRWPITLTRRDAYSRKTCAGFDCLSNKGVVMVRVAIPGVPEPIDIIDTHMNSQKASKVRLERHLAAHRYQSEELGLFINHYHTAGVPLVLGGDFNMRHSDARFAEFKSRIPFTLVHEYCAVSKRCDVRMSWDGDEPWMDTQDLQFYASGARVQVVPRRVEAMFDGSPGSPQLSDHDGFRVIYQLSWGGSSAISP</sequence>
<feature type="signal peptide" evidence="1">
    <location>
        <begin position="1"/>
        <end position="29"/>
    </location>
</feature>
<evidence type="ECO:0000313" key="3">
    <source>
        <dbReference type="EMBL" id="MYL97153.1"/>
    </source>
</evidence>
<dbReference type="Pfam" id="PF03372">
    <property type="entry name" value="Exo_endo_phos"/>
    <property type="match status" value="1"/>
</dbReference>
<name>A0A7X4GEH3_9SPHN</name>
<keyword evidence="4" id="KW-1185">Reference proteome</keyword>
<dbReference type="Proteomes" id="UP000465810">
    <property type="component" value="Unassembled WGS sequence"/>
</dbReference>
<accession>A0A7X4GEH3</accession>
<evidence type="ECO:0000256" key="1">
    <source>
        <dbReference type="SAM" id="SignalP"/>
    </source>
</evidence>
<evidence type="ECO:0000313" key="4">
    <source>
        <dbReference type="Proteomes" id="UP000465810"/>
    </source>
</evidence>
<organism evidence="3 4">
    <name type="scientific">Novosphingobium silvae</name>
    <dbReference type="NCBI Taxonomy" id="2692619"/>
    <lineage>
        <taxon>Bacteria</taxon>
        <taxon>Pseudomonadati</taxon>
        <taxon>Pseudomonadota</taxon>
        <taxon>Alphaproteobacteria</taxon>
        <taxon>Sphingomonadales</taxon>
        <taxon>Sphingomonadaceae</taxon>
        <taxon>Novosphingobium</taxon>
    </lineage>
</organism>
<gene>
    <name evidence="3" type="ORF">GR702_05130</name>
</gene>
<dbReference type="EMBL" id="WVTD01000003">
    <property type="protein sequence ID" value="MYL97153.1"/>
    <property type="molecule type" value="Genomic_DNA"/>
</dbReference>
<protein>
    <submittedName>
        <fullName evidence="3">Metal-dependent hydrolase</fullName>
    </submittedName>
</protein>
<feature type="domain" description="Endonuclease/exonuclease/phosphatase" evidence="2">
    <location>
        <begin position="66"/>
        <end position="344"/>
    </location>
</feature>
<comment type="caution">
    <text evidence="3">The sequence shown here is derived from an EMBL/GenBank/DDBJ whole genome shotgun (WGS) entry which is preliminary data.</text>
</comment>
<dbReference type="InterPro" id="IPR038772">
    <property type="entry name" value="Sph/SMPD2-like"/>
</dbReference>
<feature type="chain" id="PRO_5030510006" evidence="1">
    <location>
        <begin position="30"/>
        <end position="363"/>
    </location>
</feature>